<reference evidence="1 2" key="1">
    <citation type="submission" date="2017-03" db="EMBL/GenBank/DDBJ databases">
        <title>WGS assembly of Porphyra umbilicalis.</title>
        <authorList>
            <person name="Brawley S.H."/>
            <person name="Blouin N.A."/>
            <person name="Ficko-Blean E."/>
            <person name="Wheeler G.L."/>
            <person name="Lohr M."/>
            <person name="Goodson H.V."/>
            <person name="Jenkins J.W."/>
            <person name="Blaby-Haas C.E."/>
            <person name="Helliwell K.E."/>
            <person name="Chan C."/>
            <person name="Marriage T."/>
            <person name="Bhattacharya D."/>
            <person name="Klein A.S."/>
            <person name="Badis Y."/>
            <person name="Brodie J."/>
            <person name="Cao Y."/>
            <person name="Collen J."/>
            <person name="Dittami S.M."/>
            <person name="Gachon C.M."/>
            <person name="Green B.R."/>
            <person name="Karpowicz S."/>
            <person name="Kim J.W."/>
            <person name="Kudahl U."/>
            <person name="Lin S."/>
            <person name="Michel G."/>
            <person name="Mittag M."/>
            <person name="Olson B.J."/>
            <person name="Pangilinan J."/>
            <person name="Peng Y."/>
            <person name="Qiu H."/>
            <person name="Shu S."/>
            <person name="Singer J.T."/>
            <person name="Smith A.G."/>
            <person name="Sprecher B.N."/>
            <person name="Wagner V."/>
            <person name="Wang W."/>
            <person name="Wang Z.-Y."/>
            <person name="Yan J."/>
            <person name="Yarish C."/>
            <person name="Zoeuner-Riek S."/>
            <person name="Zhuang Y."/>
            <person name="Zou Y."/>
            <person name="Lindquist E.A."/>
            <person name="Grimwood J."/>
            <person name="Barry K."/>
            <person name="Rokhsar D.S."/>
            <person name="Schmutz J."/>
            <person name="Stiller J.W."/>
            <person name="Grossman A.R."/>
            <person name="Prochnik S.E."/>
        </authorList>
    </citation>
    <scope>NUCLEOTIDE SEQUENCE [LARGE SCALE GENOMIC DNA]</scope>
    <source>
        <strain evidence="1">4086291</strain>
    </source>
</reference>
<dbReference type="Proteomes" id="UP000218209">
    <property type="component" value="Unassembled WGS sequence"/>
</dbReference>
<organism evidence="1 2">
    <name type="scientific">Porphyra umbilicalis</name>
    <name type="common">Purple laver</name>
    <name type="synonym">Red alga</name>
    <dbReference type="NCBI Taxonomy" id="2786"/>
    <lineage>
        <taxon>Eukaryota</taxon>
        <taxon>Rhodophyta</taxon>
        <taxon>Bangiophyceae</taxon>
        <taxon>Bangiales</taxon>
        <taxon>Bangiaceae</taxon>
        <taxon>Porphyra</taxon>
    </lineage>
</organism>
<gene>
    <name evidence="1" type="ORF">BU14_0079s0012</name>
</gene>
<sequence length="67" mass="7457">MFCSELLCAIVSYHARDHCRRHARRCQRRDDGGGGGSVQRVVYGLQDRTLRAWDAGRGKCVGVLSGH</sequence>
<evidence type="ECO:0000313" key="1">
    <source>
        <dbReference type="EMBL" id="OSX79368.1"/>
    </source>
</evidence>
<name>A0A1X6PEU3_PORUM</name>
<dbReference type="EMBL" id="KV918792">
    <property type="protein sequence ID" value="OSX79368.1"/>
    <property type="molecule type" value="Genomic_DNA"/>
</dbReference>
<accession>A0A1X6PEU3</accession>
<evidence type="ECO:0000313" key="2">
    <source>
        <dbReference type="Proteomes" id="UP000218209"/>
    </source>
</evidence>
<keyword evidence="2" id="KW-1185">Reference proteome</keyword>
<proteinExistence type="predicted"/>
<dbReference type="AlphaFoldDB" id="A0A1X6PEU3"/>
<protein>
    <submittedName>
        <fullName evidence="1">Uncharacterized protein</fullName>
    </submittedName>
</protein>